<evidence type="ECO:0000313" key="2">
    <source>
        <dbReference type="Proteomes" id="UP001055072"/>
    </source>
</evidence>
<proteinExistence type="predicted"/>
<comment type="caution">
    <text evidence="1">The sequence shown here is derived from an EMBL/GenBank/DDBJ whole genome shotgun (WGS) entry which is preliminary data.</text>
</comment>
<keyword evidence="2" id="KW-1185">Reference proteome</keyword>
<sequence>MEEWRLSLGLQLGLRVRKGLVWTVGNADSMVDYKPPNQAEDDIDKVVNALMPFFGGVMSQMLSPQQKKRGATFSKAFREALESVGERRKEMFELSGLATRPAMQGRGYGSALVRLVTDIADAEGRATWLGSSNVVNTGFYEYLGFRIVESITLGESDPTWNEDPIVVNLMIREPRARVSAGRPHS</sequence>
<organism evidence="1 2">
    <name type="scientific">Irpex rosettiformis</name>
    <dbReference type="NCBI Taxonomy" id="378272"/>
    <lineage>
        <taxon>Eukaryota</taxon>
        <taxon>Fungi</taxon>
        <taxon>Dikarya</taxon>
        <taxon>Basidiomycota</taxon>
        <taxon>Agaricomycotina</taxon>
        <taxon>Agaricomycetes</taxon>
        <taxon>Polyporales</taxon>
        <taxon>Irpicaceae</taxon>
        <taxon>Irpex</taxon>
    </lineage>
</organism>
<dbReference type="EMBL" id="MU274911">
    <property type="protein sequence ID" value="KAI0089124.1"/>
    <property type="molecule type" value="Genomic_DNA"/>
</dbReference>
<name>A0ACB8U4V3_9APHY</name>
<evidence type="ECO:0000313" key="1">
    <source>
        <dbReference type="EMBL" id="KAI0089124.1"/>
    </source>
</evidence>
<gene>
    <name evidence="1" type="ORF">BDY19DRAFT_125776</name>
</gene>
<dbReference type="Proteomes" id="UP001055072">
    <property type="component" value="Unassembled WGS sequence"/>
</dbReference>
<accession>A0ACB8U4V3</accession>
<protein>
    <submittedName>
        <fullName evidence="1">Uncharacterized protein</fullName>
    </submittedName>
</protein>
<reference evidence="1" key="1">
    <citation type="journal article" date="2021" name="Environ. Microbiol.">
        <title>Gene family expansions and transcriptome signatures uncover fungal adaptations to wood decay.</title>
        <authorList>
            <person name="Hage H."/>
            <person name="Miyauchi S."/>
            <person name="Viragh M."/>
            <person name="Drula E."/>
            <person name="Min B."/>
            <person name="Chaduli D."/>
            <person name="Navarro D."/>
            <person name="Favel A."/>
            <person name="Norest M."/>
            <person name="Lesage-Meessen L."/>
            <person name="Balint B."/>
            <person name="Merenyi Z."/>
            <person name="de Eugenio L."/>
            <person name="Morin E."/>
            <person name="Martinez A.T."/>
            <person name="Baldrian P."/>
            <person name="Stursova M."/>
            <person name="Martinez M.J."/>
            <person name="Novotny C."/>
            <person name="Magnuson J.K."/>
            <person name="Spatafora J.W."/>
            <person name="Maurice S."/>
            <person name="Pangilinan J."/>
            <person name="Andreopoulos W."/>
            <person name="LaButti K."/>
            <person name="Hundley H."/>
            <person name="Na H."/>
            <person name="Kuo A."/>
            <person name="Barry K."/>
            <person name="Lipzen A."/>
            <person name="Henrissat B."/>
            <person name="Riley R."/>
            <person name="Ahrendt S."/>
            <person name="Nagy L.G."/>
            <person name="Grigoriev I.V."/>
            <person name="Martin F."/>
            <person name="Rosso M.N."/>
        </authorList>
    </citation>
    <scope>NUCLEOTIDE SEQUENCE</scope>
    <source>
        <strain evidence="1">CBS 384.51</strain>
    </source>
</reference>